<comment type="caution">
    <text evidence="2">The sequence shown here is derived from an EMBL/GenBank/DDBJ whole genome shotgun (WGS) entry which is preliminary data.</text>
</comment>
<organism evidence="2 3">
    <name type="scientific">Vibrio gigantis</name>
    <dbReference type="NCBI Taxonomy" id="296199"/>
    <lineage>
        <taxon>Bacteria</taxon>
        <taxon>Pseudomonadati</taxon>
        <taxon>Pseudomonadota</taxon>
        <taxon>Gammaproteobacteria</taxon>
        <taxon>Vibrionales</taxon>
        <taxon>Vibrionaceae</taxon>
        <taxon>Vibrio</taxon>
    </lineage>
</organism>
<name>A0A5M9NXB2_9VIBR</name>
<evidence type="ECO:0000313" key="2">
    <source>
        <dbReference type="EMBL" id="KAA8675704.1"/>
    </source>
</evidence>
<protein>
    <submittedName>
        <fullName evidence="2">DUF3150 domain-containing protein</fullName>
    </submittedName>
</protein>
<proteinExistence type="predicted"/>
<evidence type="ECO:0000313" key="3">
    <source>
        <dbReference type="Proteomes" id="UP000322521"/>
    </source>
</evidence>
<feature type="region of interest" description="Disordered" evidence="1">
    <location>
        <begin position="318"/>
        <end position="344"/>
    </location>
</feature>
<dbReference type="AlphaFoldDB" id="A0A5M9NXB2"/>
<sequence>MKDINDTQTLDIDTVAQNQLDQVAQQDGEFANRLENGLVIIDVTTSGRDGEKTLANAKTLLDEKEVNSKIARKARIEWFPRSELQFKNTLETKARRAIAARGVRYGRVTAIPVDELDSLLVELKAIQAEFYSEVADRDNRYDTIVEEHKKANPDMAEIIESLKTPKDDFFRRFQFNVLPPMAFKPYFNDDQQEAVDYIVEGILDNVAEQAVVVYEKIIGKSSMIQRTFKPIRAIRDYVYSMSFQHTVFDRLVDELDEAFDTLPKTGNIEGSDMTYAVKLVHNLTERGSILNGIVPVMEVADESEPRIIDAIKDSVVSTDTDSGNSTPTYEEVTGETSTTGFWFG</sequence>
<dbReference type="EMBL" id="VXJS01000007">
    <property type="protein sequence ID" value="KAA8675704.1"/>
    <property type="molecule type" value="Genomic_DNA"/>
</dbReference>
<dbReference type="RefSeq" id="WP_081230317.1">
    <property type="nucleotide sequence ID" value="NZ_AP025494.1"/>
</dbReference>
<reference evidence="2 3" key="1">
    <citation type="submission" date="2019-09" db="EMBL/GenBank/DDBJ databases">
        <title>Draft genome sequence of various Type strains from the CCUG.</title>
        <authorList>
            <person name="Pineiro-Iglesias B."/>
            <person name="Tunovic T."/>
            <person name="Unosson C."/>
            <person name="Inganas E."/>
            <person name="Ohlen M."/>
            <person name="Cardew S."/>
            <person name="Jensie-Markopoulos S."/>
            <person name="Salva-Serra F."/>
            <person name="Jaen-Luchoro D."/>
            <person name="Karlsson R."/>
            <person name="Svensson-Stadler L."/>
            <person name="Chun J."/>
            <person name="Moore E."/>
        </authorList>
    </citation>
    <scope>NUCLEOTIDE SEQUENCE [LARGE SCALE GENOMIC DNA]</scope>
    <source>
        <strain evidence="2 3">CCUG 56969T</strain>
    </source>
</reference>
<evidence type="ECO:0000256" key="1">
    <source>
        <dbReference type="SAM" id="MobiDB-lite"/>
    </source>
</evidence>
<keyword evidence="3" id="KW-1185">Reference proteome</keyword>
<dbReference type="Proteomes" id="UP000322521">
    <property type="component" value="Unassembled WGS sequence"/>
</dbReference>
<gene>
    <name evidence="2" type="ORF">F4W18_13885</name>
</gene>
<dbReference type="Pfam" id="PF11348">
    <property type="entry name" value="DUF3150"/>
    <property type="match status" value="1"/>
</dbReference>
<dbReference type="OrthoDB" id="8900573at2"/>
<accession>A0A5M9NXB2</accession>
<dbReference type="InterPro" id="IPR021496">
    <property type="entry name" value="DUF3150"/>
</dbReference>